<dbReference type="PANTHER" id="PTHR43685">
    <property type="entry name" value="GLYCOSYLTRANSFERASE"/>
    <property type="match status" value="1"/>
</dbReference>
<accession>A0A1U7JCA2</accession>
<evidence type="ECO:0000259" key="4">
    <source>
        <dbReference type="Pfam" id="PF00535"/>
    </source>
</evidence>
<dbReference type="Pfam" id="PF00535">
    <property type="entry name" value="Glycos_transf_2"/>
    <property type="match status" value="1"/>
</dbReference>
<dbReference type="SUPFAM" id="SSF53448">
    <property type="entry name" value="Nucleotide-diphospho-sugar transferases"/>
    <property type="match status" value="1"/>
</dbReference>
<keyword evidence="6" id="KW-1185">Reference proteome</keyword>
<proteinExistence type="inferred from homology"/>
<dbReference type="InterPro" id="IPR001173">
    <property type="entry name" value="Glyco_trans_2-like"/>
</dbReference>
<evidence type="ECO:0000256" key="3">
    <source>
        <dbReference type="ARBA" id="ARBA00022679"/>
    </source>
</evidence>
<dbReference type="Proteomes" id="UP000185783">
    <property type="component" value="Unassembled WGS sequence"/>
</dbReference>
<dbReference type="GO" id="GO:0016757">
    <property type="term" value="F:glycosyltransferase activity"/>
    <property type="evidence" value="ECO:0007669"/>
    <property type="project" value="UniProtKB-KW"/>
</dbReference>
<evidence type="ECO:0000313" key="5">
    <source>
        <dbReference type="EMBL" id="OKL42328.1"/>
    </source>
</evidence>
<dbReference type="EMBL" id="LVVZ01000049">
    <property type="protein sequence ID" value="OKL42328.1"/>
    <property type="molecule type" value="Genomic_DNA"/>
</dbReference>
<dbReference type="InterPro" id="IPR050834">
    <property type="entry name" value="Glycosyltransf_2"/>
</dbReference>
<dbReference type="Gene3D" id="3.90.550.10">
    <property type="entry name" value="Spore Coat Polysaccharide Biosynthesis Protein SpsA, Chain A"/>
    <property type="match status" value="1"/>
</dbReference>
<protein>
    <recommendedName>
        <fullName evidence="4">Glycosyltransferase 2-like domain-containing protein</fullName>
    </recommendedName>
</protein>
<reference evidence="5 6" key="1">
    <citation type="submission" date="2016-03" db="EMBL/GenBank/DDBJ databases">
        <title>Genome sequence of Nesiotobacter sp. nov., a moderately halophilic alphaproteobacterium isolated from the Yellow Sea, China.</title>
        <authorList>
            <person name="Zhang G."/>
            <person name="Zhang R."/>
        </authorList>
    </citation>
    <scope>NUCLEOTIDE SEQUENCE [LARGE SCALE GENOMIC DNA]</scope>
    <source>
        <strain evidence="5 6">WB1-6</strain>
    </source>
</reference>
<evidence type="ECO:0000313" key="6">
    <source>
        <dbReference type="Proteomes" id="UP000185783"/>
    </source>
</evidence>
<keyword evidence="3" id="KW-0808">Transferase</keyword>
<feature type="domain" description="Glycosyltransferase 2-like" evidence="4">
    <location>
        <begin position="2"/>
        <end position="147"/>
    </location>
</feature>
<dbReference type="STRING" id="197461.A3843_00450"/>
<evidence type="ECO:0000256" key="2">
    <source>
        <dbReference type="ARBA" id="ARBA00022676"/>
    </source>
</evidence>
<evidence type="ECO:0000256" key="1">
    <source>
        <dbReference type="ARBA" id="ARBA00006739"/>
    </source>
</evidence>
<keyword evidence="2" id="KW-0328">Glycosyltransferase</keyword>
<comment type="similarity">
    <text evidence="1">Belongs to the glycosyltransferase 2 family.</text>
</comment>
<comment type="caution">
    <text evidence="5">The sequence shown here is derived from an EMBL/GenBank/DDBJ whole genome shotgun (WGS) entry which is preliminary data.</text>
</comment>
<gene>
    <name evidence="5" type="ORF">A3843_00450</name>
</gene>
<sequence length="290" mass="32520">MLESLKAQTFRDFIIVVVDDGSTDATMDILRAYQKDEPRLHLLKNAGRGISAALNTGLRQIDSPFVARLDADDLAMPRRLRTQVAALRHNSDWVLCGSDVERIDAIGTPRGVLTSPTTPEAIAKRLHEKNCLYHPSIMFRSEAVKRLGGYRSRFDGAEDYDLYLRLSRLWQLGSLPEALTQYRIHDGQVTADPDRRYRLIADAVLLNTLRREANLMEFQNLPADDLPLFLVSEVISALGRTKAPLKPRIARHILARCKRAGADITLAKRALVRATLAGRVFQETIKALAL</sequence>
<name>A0A1U7JCA2_9HYPH</name>
<organism evidence="5 6">
    <name type="scientific">Pseudovibrio exalbescens</name>
    <dbReference type="NCBI Taxonomy" id="197461"/>
    <lineage>
        <taxon>Bacteria</taxon>
        <taxon>Pseudomonadati</taxon>
        <taxon>Pseudomonadota</taxon>
        <taxon>Alphaproteobacteria</taxon>
        <taxon>Hyphomicrobiales</taxon>
        <taxon>Stappiaceae</taxon>
        <taxon>Pseudovibrio</taxon>
    </lineage>
</organism>
<dbReference type="InterPro" id="IPR029044">
    <property type="entry name" value="Nucleotide-diphossugar_trans"/>
</dbReference>
<dbReference type="PANTHER" id="PTHR43685:SF5">
    <property type="entry name" value="GLYCOSYLTRANSFERASE EPSE-RELATED"/>
    <property type="match status" value="1"/>
</dbReference>
<dbReference type="AlphaFoldDB" id="A0A1U7JCA2"/>